<protein>
    <submittedName>
        <fullName evidence="1">Uncharacterized protein</fullName>
    </submittedName>
</protein>
<reference evidence="1 2" key="1">
    <citation type="submission" date="2015-04" db="EMBL/GenBank/DDBJ databases">
        <title>Whole genome shotgun sequence of Flavihumibacter petaseus NBRC 106054.</title>
        <authorList>
            <person name="Miyazawa S."/>
            <person name="Hosoyama A."/>
            <person name="Hashimoto M."/>
            <person name="Noguchi M."/>
            <person name="Tsuchikane K."/>
            <person name="Ohji S."/>
            <person name="Yamazoe A."/>
            <person name="Ichikawa N."/>
            <person name="Kimura A."/>
            <person name="Fujita N."/>
        </authorList>
    </citation>
    <scope>NUCLEOTIDE SEQUENCE [LARGE SCALE GENOMIC DNA]</scope>
    <source>
        <strain evidence="1 2">NBRC 106054</strain>
    </source>
</reference>
<name>A0A0E9MWH3_9BACT</name>
<dbReference type="AlphaFoldDB" id="A0A0E9MWH3"/>
<accession>A0A0E9MWH3</accession>
<dbReference type="Pfam" id="PF22817">
    <property type="entry name" value="ApeP-like"/>
    <property type="match status" value="1"/>
</dbReference>
<proteinExistence type="predicted"/>
<evidence type="ECO:0000313" key="1">
    <source>
        <dbReference type="EMBL" id="GAO42092.1"/>
    </source>
</evidence>
<dbReference type="STRING" id="1220578.FPE01S_01_11050"/>
<comment type="caution">
    <text evidence="1">The sequence shown here is derived from an EMBL/GenBank/DDBJ whole genome shotgun (WGS) entry which is preliminary data.</text>
</comment>
<dbReference type="InterPro" id="IPR016776">
    <property type="entry name" value="ApeP-like_dehydratase"/>
</dbReference>
<dbReference type="EMBL" id="BBWV01000001">
    <property type="protein sequence ID" value="GAO42092.1"/>
    <property type="molecule type" value="Genomic_DNA"/>
</dbReference>
<dbReference type="Gene3D" id="3.10.129.10">
    <property type="entry name" value="Hotdog Thioesterase"/>
    <property type="match status" value="1"/>
</dbReference>
<gene>
    <name evidence="1" type="ORF">FPE01S_01_11050</name>
</gene>
<dbReference type="Proteomes" id="UP000033121">
    <property type="component" value="Unassembled WGS sequence"/>
</dbReference>
<dbReference type="InterPro" id="IPR029069">
    <property type="entry name" value="HotDog_dom_sf"/>
</dbReference>
<dbReference type="SUPFAM" id="SSF54637">
    <property type="entry name" value="Thioesterase/thiol ester dehydrase-isomerase"/>
    <property type="match status" value="1"/>
</dbReference>
<sequence length="141" mass="15246">MLVDIDHITELIPQRPPFVMIHTLSHHDGVKTATTFRVMAGNLFLQDGVLAPTALVENIAQTAAAAAGYQAKQSGEKVKIGFIGAIKNLQVFGEAREGDLLETETIQVQSVFNVSIVEGKVFCRGKLLASGEIKIFLQPES</sequence>
<evidence type="ECO:0000313" key="2">
    <source>
        <dbReference type="Proteomes" id="UP000033121"/>
    </source>
</evidence>
<keyword evidence="2" id="KW-1185">Reference proteome</keyword>
<organism evidence="1 2">
    <name type="scientific">Flavihumibacter petaseus NBRC 106054</name>
    <dbReference type="NCBI Taxonomy" id="1220578"/>
    <lineage>
        <taxon>Bacteria</taxon>
        <taxon>Pseudomonadati</taxon>
        <taxon>Bacteroidota</taxon>
        <taxon>Chitinophagia</taxon>
        <taxon>Chitinophagales</taxon>
        <taxon>Chitinophagaceae</taxon>
        <taxon>Flavihumibacter</taxon>
    </lineage>
</organism>